<feature type="region of interest" description="Disordered" evidence="2">
    <location>
        <begin position="67"/>
        <end position="101"/>
    </location>
</feature>
<comment type="similarity">
    <text evidence="1">Belongs to the AHA1 family.</text>
</comment>
<evidence type="ECO:0000259" key="3">
    <source>
        <dbReference type="Pfam" id="PF08327"/>
    </source>
</evidence>
<dbReference type="AlphaFoldDB" id="A0A975C078"/>
<dbReference type="EMBL" id="CP062222">
    <property type="protein sequence ID" value="QTC91398.1"/>
    <property type="molecule type" value="Genomic_DNA"/>
</dbReference>
<feature type="domain" description="Activator of Hsp90 ATPase homologue 1/2-like C-terminal" evidence="3">
    <location>
        <begin position="15"/>
        <end position="63"/>
    </location>
</feature>
<dbReference type="KEGG" id="bgoe:IFJ75_00195"/>
<proteinExistence type="inferred from homology"/>
<feature type="compositionally biased region" description="Basic and acidic residues" evidence="2">
    <location>
        <begin position="67"/>
        <end position="82"/>
    </location>
</feature>
<feature type="compositionally biased region" description="Basic and acidic residues" evidence="2">
    <location>
        <begin position="90"/>
        <end position="101"/>
    </location>
</feature>
<organism evidence="4 5">
    <name type="scientific">Brevundimonas goettingensis</name>
    <dbReference type="NCBI Taxonomy" id="2774190"/>
    <lineage>
        <taxon>Bacteria</taxon>
        <taxon>Pseudomonadati</taxon>
        <taxon>Pseudomonadota</taxon>
        <taxon>Alphaproteobacteria</taxon>
        <taxon>Caulobacterales</taxon>
        <taxon>Caulobacteraceae</taxon>
        <taxon>Brevundimonas</taxon>
    </lineage>
</organism>
<dbReference type="Gene3D" id="3.30.530.20">
    <property type="match status" value="1"/>
</dbReference>
<sequence>MSDPVEVRVEKRFRHPPERVFDAFLDPATVGLWLFHTPEGVMEKTDYEPVVGGAFAIFERRGDDLARHPVRSDRTPGADRLRFPGRRSARGTDTRDRDLHA</sequence>
<dbReference type="InterPro" id="IPR023393">
    <property type="entry name" value="START-like_dom_sf"/>
</dbReference>
<dbReference type="SUPFAM" id="SSF55961">
    <property type="entry name" value="Bet v1-like"/>
    <property type="match status" value="1"/>
</dbReference>
<evidence type="ECO:0000313" key="4">
    <source>
        <dbReference type="EMBL" id="QTC91398.1"/>
    </source>
</evidence>
<name>A0A975C078_9CAUL</name>
<reference evidence="4" key="1">
    <citation type="submission" date="2020-09" db="EMBL/GenBank/DDBJ databases">
        <title>Brevundimonas sp. LVF2 isolated from a puddle in Goettingen, Germany.</title>
        <authorList>
            <person name="Friedrich I."/>
            <person name="Klassen A."/>
            <person name="Hannes N."/>
            <person name="Schneider D."/>
            <person name="Hertel R."/>
            <person name="Daniel R."/>
        </authorList>
    </citation>
    <scope>NUCLEOTIDE SEQUENCE</scope>
    <source>
        <strain evidence="4">LVF2</strain>
    </source>
</reference>
<protein>
    <submittedName>
        <fullName evidence="4">SRPBCC domain-containing protein</fullName>
    </submittedName>
</protein>
<dbReference type="RefSeq" id="WP_207870573.1">
    <property type="nucleotide sequence ID" value="NZ_CP062222.1"/>
</dbReference>
<gene>
    <name evidence="4" type="ORF">IFJ75_00195</name>
</gene>
<dbReference type="InterPro" id="IPR013538">
    <property type="entry name" value="ASHA1/2-like_C"/>
</dbReference>
<keyword evidence="5" id="KW-1185">Reference proteome</keyword>
<dbReference type="Pfam" id="PF08327">
    <property type="entry name" value="AHSA1"/>
    <property type="match status" value="1"/>
</dbReference>
<evidence type="ECO:0000256" key="2">
    <source>
        <dbReference type="SAM" id="MobiDB-lite"/>
    </source>
</evidence>
<evidence type="ECO:0000256" key="1">
    <source>
        <dbReference type="ARBA" id="ARBA00006817"/>
    </source>
</evidence>
<evidence type="ECO:0000313" key="5">
    <source>
        <dbReference type="Proteomes" id="UP000663918"/>
    </source>
</evidence>
<dbReference type="Proteomes" id="UP000663918">
    <property type="component" value="Chromosome"/>
</dbReference>
<accession>A0A975C078</accession>